<feature type="domain" description="Trimeric autotransporter adhesin YadA-like head" evidence="3">
    <location>
        <begin position="248"/>
        <end position="270"/>
    </location>
</feature>
<organism evidence="5 6">
    <name type="scientific">Methylobacterium nodulans (strain LMG 21967 / CNCM I-2342 / ORS 2060)</name>
    <dbReference type="NCBI Taxonomy" id="460265"/>
    <lineage>
        <taxon>Bacteria</taxon>
        <taxon>Pseudomonadati</taxon>
        <taxon>Pseudomonadota</taxon>
        <taxon>Alphaproteobacteria</taxon>
        <taxon>Hyphomicrobiales</taxon>
        <taxon>Methylobacteriaceae</taxon>
        <taxon>Methylobacterium</taxon>
    </lineage>
</organism>
<dbReference type="GO" id="GO:0019867">
    <property type="term" value="C:outer membrane"/>
    <property type="evidence" value="ECO:0007669"/>
    <property type="project" value="InterPro"/>
</dbReference>
<evidence type="ECO:0000259" key="4">
    <source>
        <dbReference type="Pfam" id="PF05662"/>
    </source>
</evidence>
<evidence type="ECO:0000256" key="2">
    <source>
        <dbReference type="ARBA" id="ARBA00022927"/>
    </source>
</evidence>
<feature type="domain" description="Trimeric autotransporter adhesin YadA-like head" evidence="3">
    <location>
        <begin position="1849"/>
        <end position="1875"/>
    </location>
</feature>
<dbReference type="Gene3D" id="6.10.250.2040">
    <property type="match status" value="1"/>
</dbReference>
<dbReference type="InterPro" id="IPR008635">
    <property type="entry name" value="Coiled_stalk_dom"/>
</dbReference>
<feature type="domain" description="Trimeric autotransporter adhesin YadA-like stalk" evidence="4">
    <location>
        <begin position="1721"/>
        <end position="1763"/>
    </location>
</feature>
<dbReference type="Proteomes" id="UP000008207">
    <property type="component" value="Plasmid pMNOD01"/>
</dbReference>
<feature type="domain" description="Trimeric autotransporter adhesin YadA-like stalk" evidence="4">
    <location>
        <begin position="1079"/>
        <end position="1122"/>
    </location>
</feature>
<feature type="domain" description="Trimeric autotransporter adhesin YadA-like head" evidence="3">
    <location>
        <begin position="170"/>
        <end position="194"/>
    </location>
</feature>
<dbReference type="SUPFAM" id="SSF54523">
    <property type="entry name" value="Pili subunits"/>
    <property type="match status" value="1"/>
</dbReference>
<feature type="domain" description="Trimeric autotransporter adhesin YadA-like head" evidence="3">
    <location>
        <begin position="387"/>
        <end position="413"/>
    </location>
</feature>
<dbReference type="InterPro" id="IPR008640">
    <property type="entry name" value="Adhesin_Head_dom"/>
</dbReference>
<feature type="domain" description="Trimeric autotransporter adhesin YadA-like head" evidence="3">
    <location>
        <begin position="1821"/>
        <end position="1847"/>
    </location>
</feature>
<evidence type="ECO:0000259" key="3">
    <source>
        <dbReference type="Pfam" id="PF05658"/>
    </source>
</evidence>
<dbReference type="Pfam" id="PF05658">
    <property type="entry name" value="YadA_head"/>
    <property type="match status" value="9"/>
</dbReference>
<dbReference type="Gene3D" id="1.20.5.170">
    <property type="match status" value="7"/>
</dbReference>
<dbReference type="EMBL" id="CP001350">
    <property type="protein sequence ID" value="ACL62633.1"/>
    <property type="molecule type" value="Genomic_DNA"/>
</dbReference>
<dbReference type="Gene3D" id="2.150.10.10">
    <property type="entry name" value="Serralysin-like metalloprotease, C-terminal"/>
    <property type="match status" value="7"/>
</dbReference>
<dbReference type="Gene3D" id="3.30.1300.30">
    <property type="entry name" value="GSPII I/J protein-like"/>
    <property type="match status" value="1"/>
</dbReference>
<feature type="domain" description="Trimeric autotransporter adhesin YadA-like stalk" evidence="4">
    <location>
        <begin position="1265"/>
        <end position="1302"/>
    </location>
</feature>
<feature type="domain" description="Trimeric autotransporter adhesin YadA-like stalk" evidence="4">
    <location>
        <begin position="1664"/>
        <end position="1700"/>
    </location>
</feature>
<proteinExistence type="predicted"/>
<dbReference type="Gene3D" id="4.10.80.270">
    <property type="match status" value="1"/>
</dbReference>
<feature type="domain" description="Trimeric autotransporter adhesin YadA-like stalk" evidence="4">
    <location>
        <begin position="1609"/>
        <end position="1648"/>
    </location>
</feature>
<feature type="domain" description="Trimeric autotransporter adhesin YadA-like head" evidence="3">
    <location>
        <begin position="143"/>
        <end position="157"/>
    </location>
</feature>
<feature type="domain" description="Trimeric autotransporter adhesin YadA-like head" evidence="3">
    <location>
        <begin position="362"/>
        <end position="383"/>
    </location>
</feature>
<name>B8IW43_METNO</name>
<keyword evidence="1" id="KW-0813">Transport</keyword>
<sequence>MNKGAYKPNCAGGGLLEGYSGGQRRRVMAVLRCAHRVLGMRRKRLGLGPLGLSSVTVSRSGASVLLLAAAFGAAAPHPAEANTIWSVQGCTTFNSGQVGNEGNLGGTNNNPADGSGTFSTIAGCDANGNGLLGVTLYGTRTRATGTGAVAIGYNASAAKWAAAYGLDAAASGMGATALGFSAVASGANAVSIGSAGGDGTTALSVANSTTASGAGAVAIGSNAVSGAKATATDSIAFGGQSIVYGGATSAIAVGRGASVNGAYAIALGDGTSIDGAGSIVIGRGANATGGGSDTNAIAIGVGAVSYSNSVALGDGASADQNTYLKQNGAVAIGPSASTADGTTRAVALGSGAAVSPVSGVIDGAMALGAGARARNNGAVAIGKASTASGADSIAQGTNATAANTNTIAIGNGAQATGSQSISIGTGNVVSGANSGAIGDPTTITGSGTYTLGNNNGTVGANESGIFGNNNTLPAGSDNSRIVGNSNTVNSANVMVMGNGVTVGTGLSGAVVLGNSSTVSAAVGTPNTTIKGTTYPFAGGAPAAGDVVSVGSGTAPRQIQNVAAGRISGNSTDAINGSQLFATNQAVGTLGTQVTNLGSSTATALGGGATYNATTGTVSAPSYTVNGNTYTNVGSALGAATTHYYSVNDGGTAGGNYNNNGATGAKALAAGVDASATGASAIAIGASAVASGTNNAIAIGTSAAASGNRTISIGNLAGTGSTGFDNLAMGVQSGQNNSSSVNTAIGFQVGNSVSSTGNVALGNLGAGSNVSNTSTQSPVFAAVTGNNVAVGAVAGQGVKGALNVAMGWKAGQIVDGYNNVGVGALAGYTTTGNNNVGLGTFASSTVAGHRNVGVGNNAGSSVTGASNSGIGDNAGVTVKGDANFAGGLGAGNSVTGSRNIALGNLAGSNISASDAIALGTQSLAGASSAIAIGNGAQATGAQSISIGTGNVVSGTNSGAIGDPTTITGSGTYTLGNNNGTVGANESGIFGNNNTLPAGSDNSRIIGNFNTVNSANVMVMGNGVTVGTLLDGAVVLGNRSTVSAAVDTPSAIINGTTYTFAGPAPADGDVVSVGPNFAPRQIQNVAAGRISGTSTDAINGSQLYATNQAVGTLGTQVTNLGSSTATALGGGASYNSTTGIVSAPTYNVGGGSVYNTVGDALAAIDVTANKGWQLQANGDTASQVKPGDTVQLLDGQNIKVTRSGTEVTIATANDLTATSLTTGNAKLDTSGLTVADGTNTTSYGANGFAITNGPSVTVAGIDAGGKKLTNLAAGTVSAASTEAVNGSQLYALGQSATTVLGGNAAYTTTGQLTMSNVGGTGQNTVDAAIAAVNTTAGKGWQLQANGDTASQVKPGDTVQLLDGQNIKVTRSGTEVTIATANDLTATSLTTGNAKLDTSGLTVADGTNTTSYGANGFAITNGPSVTVAGIDAGGKKLTNLAAGTVSAASTEAVNGSQLYATNQTLSTVASNTSSYLGGGANVATGTAPSYAIGGSVYNTVGDALAAIDVTANKGWQLQANGDTASQVKPGDTVQLLDGQNIKVTRSGTEVTIATANDLSVTSLTAGNAKLDTSGLTVADGTNTTSYGANGFAITGGPSVTVAGIDAGGKPLTGVAAGTVSAASTDAVNGSQLYATNQNITSLQTDALRWNSSLGAYDASHGSGSAQKITNVAAGALSSSSTDAVNGSQLYAVSQNIATLNDSAVKYDDASKGKISLAGQNGTTITNLRAGTVSSTSTDAINGSQLYNTSKSVATALGGGSTVNSDGTVSAPTFTIQGSNYNDVGSALGAVDGNLTTLNTQVANISNGGGIKYFHTNSSLADSQANGMNSVAVGPTAVAAGENSIATGNNAQAQADNAVALGANATASNAGDVALGSGSTTAKAVQTSTMTVNGNTYNVAGTATATVSAGSVGAERTITNVAAGRVNATSTDAINGSQLYATNQEVASLGGQVTTAIAATKNAVQYDTDGNGNRKNSITLQGGDANAPVLLSNVAAGAGDTDAVNVQQLRRSAASTLASANTYTDDRTSYAISTANAYTDNRTSYAISTANAYTDVRSAQTLSVANAYTDYKFGQLSGQIGEVRKEARQAAAVGLAAASLRYDDRPGKLSAAIGGGAWRGQGALAVGVGYTNDDQTVRANLSASTAGREWGVGAGLSFTLN</sequence>
<dbReference type="KEGG" id="mno:Mnod_8539"/>
<dbReference type="InterPro" id="IPR011049">
    <property type="entry name" value="Serralysin-like_metalloprot_C"/>
</dbReference>
<gene>
    <name evidence="5" type="ordered locus">Mnod_8539</name>
</gene>
<accession>B8IW43</accession>
<dbReference type="SUPFAM" id="SSF101967">
    <property type="entry name" value="Adhesin YadA, collagen-binding domain"/>
    <property type="match status" value="9"/>
</dbReference>
<keyword evidence="2" id="KW-0653">Protein transport</keyword>
<keyword evidence="5" id="KW-0614">Plasmid</keyword>
<feature type="domain" description="Trimeric autotransporter adhesin YadA-like stalk" evidence="4">
    <location>
        <begin position="1914"/>
        <end position="1955"/>
    </location>
</feature>
<feature type="domain" description="Trimeric autotransporter adhesin YadA-like stalk" evidence="4">
    <location>
        <begin position="1988"/>
        <end position="2025"/>
    </location>
</feature>
<feature type="domain" description="Trimeric autotransporter adhesin YadA-like stalk" evidence="4">
    <location>
        <begin position="557"/>
        <end position="600"/>
    </location>
</feature>
<dbReference type="Pfam" id="PF05662">
    <property type="entry name" value="YadA_stalk"/>
    <property type="match status" value="9"/>
</dbReference>
<dbReference type="GO" id="GO:0015031">
    <property type="term" value="P:protein transport"/>
    <property type="evidence" value="ECO:0007669"/>
    <property type="project" value="UniProtKB-KW"/>
</dbReference>
<feature type="domain" description="Trimeric autotransporter adhesin YadA-like stalk" evidence="4">
    <location>
        <begin position="1433"/>
        <end position="1473"/>
    </location>
</feature>
<evidence type="ECO:0000313" key="5">
    <source>
        <dbReference type="EMBL" id="ACL62633.1"/>
    </source>
</evidence>
<evidence type="ECO:0000313" key="6">
    <source>
        <dbReference type="Proteomes" id="UP000008207"/>
    </source>
</evidence>
<protein>
    <submittedName>
        <fullName evidence="5">YadA domain protein</fullName>
    </submittedName>
</protein>
<dbReference type="Gene3D" id="6.20.50.100">
    <property type="match status" value="3"/>
</dbReference>
<dbReference type="InterPro" id="IPR045584">
    <property type="entry name" value="Pilin-like"/>
</dbReference>
<feature type="domain" description="Trimeric autotransporter adhesin YadA-like head" evidence="3">
    <location>
        <begin position="675"/>
        <end position="693"/>
    </location>
</feature>
<dbReference type="Gene3D" id="2.20.70.140">
    <property type="match status" value="3"/>
</dbReference>
<geneLocation type="plasmid" evidence="5 6">
    <name>pMNOD01</name>
</geneLocation>
<dbReference type="HOGENOM" id="CLU_001200_3_0_5"/>
<reference evidence="6" key="1">
    <citation type="submission" date="2009-01" db="EMBL/GenBank/DDBJ databases">
        <title>Complete sequence of plasmid 1 of Methylobacterium nodulans ORS 2060.</title>
        <authorList>
            <consortium name="US DOE Joint Genome Institute"/>
            <person name="Lucas S."/>
            <person name="Copeland A."/>
            <person name="Lapidus A."/>
            <person name="Glavina del Rio T."/>
            <person name="Dalin E."/>
            <person name="Tice H."/>
            <person name="Bruce D."/>
            <person name="Goodwin L."/>
            <person name="Pitluck S."/>
            <person name="Sims D."/>
            <person name="Brettin T."/>
            <person name="Detter J.C."/>
            <person name="Han C."/>
            <person name="Larimer F."/>
            <person name="Land M."/>
            <person name="Hauser L."/>
            <person name="Kyrpides N."/>
            <person name="Ivanova N."/>
            <person name="Marx C.J."/>
            <person name="Richardson P."/>
        </authorList>
    </citation>
    <scope>NUCLEOTIDE SEQUENCE [LARGE SCALE GENOMIC DNA]</scope>
    <source>
        <strain evidence="6">LMG 21967 / CNCM I-2342 / ORS 2060</strain>
        <plasmid evidence="6">Plasmid pMNOD01</plasmid>
    </source>
</reference>
<keyword evidence="6" id="KW-1185">Reference proteome</keyword>
<evidence type="ECO:0000256" key="1">
    <source>
        <dbReference type="ARBA" id="ARBA00022448"/>
    </source>
</evidence>
<feature type="domain" description="Trimeric autotransporter adhesin YadA-like head" evidence="3">
    <location>
        <begin position="694"/>
        <end position="715"/>
    </location>
</feature>